<reference evidence="3 4" key="1">
    <citation type="submission" date="2020-08" db="EMBL/GenBank/DDBJ databases">
        <title>Genomic Encyclopedia of Type Strains, Phase IV (KMG-IV): sequencing the most valuable type-strain genomes for metagenomic binning, comparative biology and taxonomic classification.</title>
        <authorList>
            <person name="Goeker M."/>
        </authorList>
    </citation>
    <scope>NUCLEOTIDE SEQUENCE [LARGE SCALE GENOMIC DNA]</scope>
    <source>
        <strain evidence="3 4">DSM 29854</strain>
    </source>
</reference>
<dbReference type="AlphaFoldDB" id="A0A839GG55"/>
<protein>
    <submittedName>
        <fullName evidence="3">Sialate O-acetylesterase</fullName>
        <ecNumber evidence="3">3.1.1.53</ecNumber>
    </submittedName>
</protein>
<dbReference type="Gene3D" id="3.40.50.1110">
    <property type="entry name" value="SGNH hydrolase"/>
    <property type="match status" value="1"/>
</dbReference>
<dbReference type="Gene3D" id="2.60.40.10">
    <property type="entry name" value="Immunoglobulins"/>
    <property type="match status" value="1"/>
</dbReference>
<dbReference type="GO" id="GO:0001681">
    <property type="term" value="F:sialate O-acetylesterase activity"/>
    <property type="evidence" value="ECO:0007669"/>
    <property type="project" value="UniProtKB-EC"/>
</dbReference>
<dbReference type="EMBL" id="JACJIQ010000014">
    <property type="protein sequence ID" value="MBA9078644.1"/>
    <property type="molecule type" value="Genomic_DNA"/>
</dbReference>
<evidence type="ECO:0000313" key="3">
    <source>
        <dbReference type="EMBL" id="MBA9078644.1"/>
    </source>
</evidence>
<gene>
    <name evidence="3" type="ORF">FHS90_003374</name>
</gene>
<keyword evidence="1 3" id="KW-0378">Hydrolase</keyword>
<dbReference type="PANTHER" id="PTHR22901">
    <property type="entry name" value="SIALATE O-ACETYLESTERASE"/>
    <property type="match status" value="1"/>
</dbReference>
<keyword evidence="4" id="KW-1185">Reference proteome</keyword>
<dbReference type="PANTHER" id="PTHR22901:SF0">
    <property type="entry name" value="SIALATE O-ACETYLESTERASE"/>
    <property type="match status" value="1"/>
</dbReference>
<dbReference type="Proteomes" id="UP000563094">
    <property type="component" value="Unassembled WGS sequence"/>
</dbReference>
<evidence type="ECO:0000259" key="2">
    <source>
        <dbReference type="Pfam" id="PF03629"/>
    </source>
</evidence>
<organism evidence="3 4">
    <name type="scientific">Rufibacter quisquiliarum</name>
    <dbReference type="NCBI Taxonomy" id="1549639"/>
    <lineage>
        <taxon>Bacteria</taxon>
        <taxon>Pseudomonadati</taxon>
        <taxon>Bacteroidota</taxon>
        <taxon>Cytophagia</taxon>
        <taxon>Cytophagales</taxon>
        <taxon>Hymenobacteraceae</taxon>
        <taxon>Rufibacter</taxon>
    </lineage>
</organism>
<proteinExistence type="predicted"/>
<dbReference type="InterPro" id="IPR039329">
    <property type="entry name" value="SIAE"/>
</dbReference>
<dbReference type="InterPro" id="IPR013783">
    <property type="entry name" value="Ig-like_fold"/>
</dbReference>
<evidence type="ECO:0000313" key="4">
    <source>
        <dbReference type="Proteomes" id="UP000563094"/>
    </source>
</evidence>
<dbReference type="EC" id="3.1.1.53" evidence="3"/>
<comment type="caution">
    <text evidence="3">The sequence shown here is derived from an EMBL/GenBank/DDBJ whole genome shotgun (WGS) entry which is preliminary data.</text>
</comment>
<accession>A0A839GG55</accession>
<dbReference type="InterPro" id="IPR005181">
    <property type="entry name" value="SASA"/>
</dbReference>
<name>A0A839GG55_9BACT</name>
<sequence length="465" mass="50737">MSSIFVVTFSAQAEVTLPSLVGNGMVLQRDQPITVWGWAEAKEKVALTFNGKTFATQAGADQKWQVKLPSTPAGGPYTMVVKGRNTITLQDILVGDVWVCSGQSNMQFQMKTVQDRYRQEIASSANPQIRHFLVKHALAYSPARDVESAGWQEANPETVLGFTAVGYFFARELFEKYKVPIGLLHTSNGGTPAEAWMSADALQEFPEYQALIPKSAPAGPLKENGEKKKPSVLYNGMVAPLLPYTIKGVIWYQGEANANAGKGKEYAQLFPALIKDWRSHWGQKDFPFLFVQLANYALPKAKPGDDSWALLREAQSQTLSLPNTGMAVTHDIGEANDIHPRNKKEVGHRLALLAQTLVYGNTEVVASGPTLKAVKQDGKKMVLSFEHTGSGLVAKGGGELNQFMVAGASGTFVAATAHIKGDQVEVWSDRVPQPVAVRYAWANNPEGANLYNREGLPASSFRTDR</sequence>
<dbReference type="GO" id="GO:0005975">
    <property type="term" value="P:carbohydrate metabolic process"/>
    <property type="evidence" value="ECO:0007669"/>
    <property type="project" value="TreeGrafter"/>
</dbReference>
<feature type="domain" description="Sialate O-acetylesterase" evidence="2">
    <location>
        <begin position="95"/>
        <end position="351"/>
    </location>
</feature>
<dbReference type="Pfam" id="PF03629">
    <property type="entry name" value="SASA"/>
    <property type="match status" value="1"/>
</dbReference>
<dbReference type="RefSeq" id="WP_343049743.1">
    <property type="nucleotide sequence ID" value="NZ_JACJIQ010000014.1"/>
</dbReference>
<dbReference type="SUPFAM" id="SSF52266">
    <property type="entry name" value="SGNH hydrolase"/>
    <property type="match status" value="1"/>
</dbReference>
<evidence type="ECO:0000256" key="1">
    <source>
        <dbReference type="ARBA" id="ARBA00022801"/>
    </source>
</evidence>
<dbReference type="InterPro" id="IPR036514">
    <property type="entry name" value="SGNH_hydro_sf"/>
</dbReference>